<organism evidence="1 2">
    <name type="scientific">Limnospira platensis NIES-46</name>
    <dbReference type="NCBI Taxonomy" id="1236695"/>
    <lineage>
        <taxon>Bacteria</taxon>
        <taxon>Bacillati</taxon>
        <taxon>Cyanobacteriota</taxon>
        <taxon>Cyanophyceae</taxon>
        <taxon>Oscillatoriophycideae</taxon>
        <taxon>Oscillatoriales</taxon>
        <taxon>Sirenicapillariaceae</taxon>
        <taxon>Limnospira</taxon>
    </lineage>
</organism>
<dbReference type="Proteomes" id="UP000326169">
    <property type="component" value="Unassembled WGS sequence"/>
</dbReference>
<protein>
    <submittedName>
        <fullName evidence="1">Uncharacterized protein</fullName>
    </submittedName>
</protein>
<evidence type="ECO:0000313" key="2">
    <source>
        <dbReference type="Proteomes" id="UP000326169"/>
    </source>
</evidence>
<sequence>MTLAELKANAIASTLNPPIANNHPVPINPSRVSQKYKTGHFCVQPVMDLKKNHKFLFWGVLPVPCGCNCYSKGVTRGTPRKNSACPLPVYLSPSVGQKNTRPGAIGGW</sequence>
<evidence type="ECO:0000313" key="1">
    <source>
        <dbReference type="EMBL" id="GCE94967.1"/>
    </source>
</evidence>
<name>A0A5M3T7Y4_LIMPL</name>
<proteinExistence type="predicted"/>
<dbReference type="GeneID" id="301683836"/>
<comment type="caution">
    <text evidence="1">The sequence shown here is derived from an EMBL/GenBank/DDBJ whole genome shotgun (WGS) entry which is preliminary data.</text>
</comment>
<accession>A0A5M3T7Y4</accession>
<dbReference type="EMBL" id="BIMW01000116">
    <property type="protein sequence ID" value="GCE94967.1"/>
    <property type="molecule type" value="Genomic_DNA"/>
</dbReference>
<dbReference type="RefSeq" id="WP_014276079.1">
    <property type="nucleotide sequence ID" value="NZ_BIMW01000116.1"/>
</dbReference>
<gene>
    <name evidence="1" type="ORF">NIES46_30270</name>
</gene>
<keyword evidence="2" id="KW-1185">Reference proteome</keyword>
<reference evidence="1 2" key="1">
    <citation type="journal article" date="2019" name="J Genomics">
        <title>The Draft Genome of a Hydrogen-producing Cyanobacterium, Arthrospira platensis NIES-46.</title>
        <authorList>
            <person name="Suzuki S."/>
            <person name="Yamaguchi H."/>
            <person name="Kawachi M."/>
        </authorList>
    </citation>
    <scope>NUCLEOTIDE SEQUENCE [LARGE SCALE GENOMIC DNA]</scope>
    <source>
        <strain evidence="1 2">NIES-46</strain>
    </source>
</reference>